<dbReference type="PROSITE" id="PS00093">
    <property type="entry name" value="N4_MTASE"/>
    <property type="match status" value="1"/>
</dbReference>
<feature type="domain" description="DNA methylase N-4/N-6" evidence="9">
    <location>
        <begin position="69"/>
        <end position="283"/>
    </location>
</feature>
<evidence type="ECO:0000256" key="4">
    <source>
        <dbReference type="ARBA" id="ARBA00022691"/>
    </source>
</evidence>
<dbReference type="GO" id="GO:0009307">
    <property type="term" value="P:DNA restriction-modification system"/>
    <property type="evidence" value="ECO:0007669"/>
    <property type="project" value="UniProtKB-KW"/>
</dbReference>
<dbReference type="GO" id="GO:0015667">
    <property type="term" value="F:site-specific DNA-methyltransferase (cytosine-N4-specific) activity"/>
    <property type="evidence" value="ECO:0007669"/>
    <property type="project" value="UniProtKB-EC"/>
</dbReference>
<evidence type="ECO:0000256" key="3">
    <source>
        <dbReference type="ARBA" id="ARBA00022679"/>
    </source>
</evidence>
<comment type="catalytic activity">
    <reaction evidence="7 8">
        <text>a 2'-deoxycytidine in DNA + S-adenosyl-L-methionine = an N(4)-methyl-2'-deoxycytidine in DNA + S-adenosyl-L-homocysteine + H(+)</text>
        <dbReference type="Rhea" id="RHEA:16857"/>
        <dbReference type="Rhea" id="RHEA-COMP:11369"/>
        <dbReference type="Rhea" id="RHEA-COMP:13674"/>
        <dbReference type="ChEBI" id="CHEBI:15378"/>
        <dbReference type="ChEBI" id="CHEBI:57856"/>
        <dbReference type="ChEBI" id="CHEBI:59789"/>
        <dbReference type="ChEBI" id="CHEBI:85452"/>
        <dbReference type="ChEBI" id="CHEBI:137933"/>
        <dbReference type="EC" id="2.1.1.113"/>
    </reaction>
</comment>
<keyword evidence="4 8" id="KW-0949">S-adenosyl-L-methionine</keyword>
<keyword evidence="5 8" id="KW-0680">Restriction system</keyword>
<dbReference type="EMBL" id="SUTK01000066">
    <property type="protein sequence ID" value="MBE6502489.1"/>
    <property type="molecule type" value="Genomic_DNA"/>
</dbReference>
<comment type="caution">
    <text evidence="10">The sequence shown here is derived from an EMBL/GenBank/DDBJ whole genome shotgun (WGS) entry which is preliminary data.</text>
</comment>
<dbReference type="SUPFAM" id="SSF53335">
    <property type="entry name" value="S-adenosyl-L-methionine-dependent methyltransferases"/>
    <property type="match status" value="1"/>
</dbReference>
<dbReference type="Proteomes" id="UP000783037">
    <property type="component" value="Unassembled WGS sequence"/>
</dbReference>
<dbReference type="GO" id="GO:0032259">
    <property type="term" value="P:methylation"/>
    <property type="evidence" value="ECO:0007669"/>
    <property type="project" value="UniProtKB-KW"/>
</dbReference>
<dbReference type="InterPro" id="IPR001091">
    <property type="entry name" value="RM_Methyltransferase"/>
</dbReference>
<protein>
    <recommendedName>
        <fullName evidence="8">Type II methyltransferase</fullName>
        <ecNumber evidence="8">2.1.1.113</ecNumber>
    </recommendedName>
    <alternativeName>
        <fullName evidence="8">N-4 cytosine-specific methyltransferase</fullName>
    </alternativeName>
</protein>
<accession>A0A8T3VC47</accession>
<dbReference type="CDD" id="cd02440">
    <property type="entry name" value="AdoMet_MTases"/>
    <property type="match status" value="1"/>
</dbReference>
<comment type="similarity">
    <text evidence="1">Belongs to the N(4)/N(6)-methyltransferase family. N(4) subfamily.</text>
</comment>
<evidence type="ECO:0000313" key="11">
    <source>
        <dbReference type="Proteomes" id="UP000783037"/>
    </source>
</evidence>
<dbReference type="GO" id="GO:0003677">
    <property type="term" value="F:DNA binding"/>
    <property type="evidence" value="ECO:0007669"/>
    <property type="project" value="UniProtKB-KW"/>
</dbReference>
<dbReference type="InterPro" id="IPR002941">
    <property type="entry name" value="DNA_methylase_N4/N6"/>
</dbReference>
<evidence type="ECO:0000313" key="10">
    <source>
        <dbReference type="EMBL" id="MBE6502489.1"/>
    </source>
</evidence>
<evidence type="ECO:0000256" key="5">
    <source>
        <dbReference type="ARBA" id="ARBA00022747"/>
    </source>
</evidence>
<evidence type="ECO:0000256" key="8">
    <source>
        <dbReference type="RuleBase" id="RU362026"/>
    </source>
</evidence>
<proteinExistence type="inferred from homology"/>
<name>A0A8T3VC47_9EURY</name>
<dbReference type="RefSeq" id="WP_303739576.1">
    <property type="nucleotide sequence ID" value="NZ_SUTK01000066.1"/>
</dbReference>
<dbReference type="InterPro" id="IPR029063">
    <property type="entry name" value="SAM-dependent_MTases_sf"/>
</dbReference>
<reference evidence="10" key="1">
    <citation type="submission" date="2019-04" db="EMBL/GenBank/DDBJ databases">
        <title>Evolution of Biomass-Degrading Anaerobic Consortia Revealed by Metagenomics.</title>
        <authorList>
            <person name="Peng X."/>
        </authorList>
    </citation>
    <scope>NUCLEOTIDE SEQUENCE</scope>
    <source>
        <strain evidence="10">SIG18</strain>
    </source>
</reference>
<dbReference type="PANTHER" id="PTHR13370:SF3">
    <property type="entry name" value="TRNA (GUANINE(10)-N2)-METHYLTRANSFERASE HOMOLOG"/>
    <property type="match status" value="1"/>
</dbReference>
<keyword evidence="2 8" id="KW-0489">Methyltransferase</keyword>
<evidence type="ECO:0000256" key="6">
    <source>
        <dbReference type="ARBA" id="ARBA00023125"/>
    </source>
</evidence>
<dbReference type="Gene3D" id="3.40.50.150">
    <property type="entry name" value="Vaccinia Virus protein VP39"/>
    <property type="match status" value="1"/>
</dbReference>
<organism evidence="10 11">
    <name type="scientific">Methanobrevibacter thaueri</name>
    <dbReference type="NCBI Taxonomy" id="190975"/>
    <lineage>
        <taxon>Archaea</taxon>
        <taxon>Methanobacteriati</taxon>
        <taxon>Methanobacteriota</taxon>
        <taxon>Methanomada group</taxon>
        <taxon>Methanobacteria</taxon>
        <taxon>Methanobacteriales</taxon>
        <taxon>Methanobacteriaceae</taxon>
        <taxon>Methanobrevibacter</taxon>
    </lineage>
</organism>
<evidence type="ECO:0000259" key="9">
    <source>
        <dbReference type="Pfam" id="PF01555"/>
    </source>
</evidence>
<evidence type="ECO:0000256" key="2">
    <source>
        <dbReference type="ARBA" id="ARBA00022603"/>
    </source>
</evidence>
<sequence>MTRKTQTKSFGSVVRESHNSKKFYSSKLFEEFKLPKSIDYLENPIPESNLNKFYCKSSELMDEIPDSSIHLMITSPPYNVGKEYDDDLTLDEYLELLTKVFGEVYKKLVTGGRACVNVANIGRKPYIPLHAMIIEIMLDLGFLMRGEIIWDKSASGGGSCAWGSWMSASNPVLRDYHEYILVFSKDSYSKDKKQVKRDTIAHDDFIEWTRSVWTFPAVNAKKIGHPAPFPIELPHRLINLYSYEGDVVLDPFCGSGTTAIAARQNNRNYICYDIKPEYIDLAKRRISNQKFI</sequence>
<dbReference type="PRINTS" id="PR00508">
    <property type="entry name" value="S21N4MTFRASE"/>
</dbReference>
<evidence type="ECO:0000256" key="7">
    <source>
        <dbReference type="ARBA" id="ARBA00049120"/>
    </source>
</evidence>
<dbReference type="EC" id="2.1.1.113" evidence="8"/>
<dbReference type="AlphaFoldDB" id="A0A8T3VC47"/>
<dbReference type="Pfam" id="PF01555">
    <property type="entry name" value="N6_N4_Mtase"/>
    <property type="match status" value="1"/>
</dbReference>
<gene>
    <name evidence="10" type="ORF">E7Z79_08655</name>
</gene>
<evidence type="ECO:0000256" key="1">
    <source>
        <dbReference type="ARBA" id="ARBA00010203"/>
    </source>
</evidence>
<dbReference type="GO" id="GO:0008170">
    <property type="term" value="F:N-methyltransferase activity"/>
    <property type="evidence" value="ECO:0007669"/>
    <property type="project" value="InterPro"/>
</dbReference>
<keyword evidence="3" id="KW-0808">Transferase</keyword>
<dbReference type="GO" id="GO:0005737">
    <property type="term" value="C:cytoplasm"/>
    <property type="evidence" value="ECO:0007669"/>
    <property type="project" value="TreeGrafter"/>
</dbReference>
<dbReference type="InterPro" id="IPR017985">
    <property type="entry name" value="MeTrfase_CN4_CS"/>
</dbReference>
<dbReference type="PANTHER" id="PTHR13370">
    <property type="entry name" value="RNA METHYLASE-RELATED"/>
    <property type="match status" value="1"/>
</dbReference>
<keyword evidence="6" id="KW-0238">DNA-binding</keyword>